<evidence type="ECO:0000256" key="1">
    <source>
        <dbReference type="SAM" id="MobiDB-lite"/>
    </source>
</evidence>
<gene>
    <name evidence="2" type="ORF">DM02DRAFT_478438</name>
</gene>
<dbReference type="AlphaFoldDB" id="A0A2V1CYK5"/>
<feature type="non-terminal residue" evidence="2">
    <location>
        <position position="1"/>
    </location>
</feature>
<evidence type="ECO:0000313" key="2">
    <source>
        <dbReference type="EMBL" id="PVH90822.1"/>
    </source>
</evidence>
<proteinExistence type="predicted"/>
<dbReference type="EMBL" id="KZ806083">
    <property type="protein sequence ID" value="PVH90822.1"/>
    <property type="molecule type" value="Genomic_DNA"/>
</dbReference>
<dbReference type="Proteomes" id="UP000244855">
    <property type="component" value="Unassembled WGS sequence"/>
</dbReference>
<evidence type="ECO:0008006" key="4">
    <source>
        <dbReference type="Google" id="ProtNLM"/>
    </source>
</evidence>
<evidence type="ECO:0000313" key="3">
    <source>
        <dbReference type="Proteomes" id="UP000244855"/>
    </source>
</evidence>
<organism evidence="2 3">
    <name type="scientific">Periconia macrospinosa</name>
    <dbReference type="NCBI Taxonomy" id="97972"/>
    <lineage>
        <taxon>Eukaryota</taxon>
        <taxon>Fungi</taxon>
        <taxon>Dikarya</taxon>
        <taxon>Ascomycota</taxon>
        <taxon>Pezizomycotina</taxon>
        <taxon>Dothideomycetes</taxon>
        <taxon>Pleosporomycetidae</taxon>
        <taxon>Pleosporales</taxon>
        <taxon>Massarineae</taxon>
        <taxon>Periconiaceae</taxon>
        <taxon>Periconia</taxon>
    </lineage>
</organism>
<keyword evidence="3" id="KW-1185">Reference proteome</keyword>
<protein>
    <recommendedName>
        <fullName evidence="4">DDE-1 domain-containing protein</fullName>
    </recommendedName>
</protein>
<dbReference type="OrthoDB" id="5424404at2759"/>
<feature type="region of interest" description="Disordered" evidence="1">
    <location>
        <begin position="50"/>
        <end position="71"/>
    </location>
</feature>
<feature type="non-terminal residue" evidence="2">
    <location>
        <position position="98"/>
    </location>
</feature>
<feature type="compositionally biased region" description="Polar residues" evidence="1">
    <location>
        <begin position="55"/>
        <end position="71"/>
    </location>
</feature>
<accession>A0A2V1CYK5</accession>
<reference evidence="2 3" key="1">
    <citation type="journal article" date="2018" name="Sci. Rep.">
        <title>Comparative genomics provides insights into the lifestyle and reveals functional heterogeneity of dark septate endophytic fungi.</title>
        <authorList>
            <person name="Knapp D.G."/>
            <person name="Nemeth J.B."/>
            <person name="Barry K."/>
            <person name="Hainaut M."/>
            <person name="Henrissat B."/>
            <person name="Johnson J."/>
            <person name="Kuo A."/>
            <person name="Lim J.H.P."/>
            <person name="Lipzen A."/>
            <person name="Nolan M."/>
            <person name="Ohm R.A."/>
            <person name="Tamas L."/>
            <person name="Grigoriev I.V."/>
            <person name="Spatafora J.W."/>
            <person name="Nagy L.G."/>
            <person name="Kovacs G.M."/>
        </authorList>
    </citation>
    <scope>NUCLEOTIDE SEQUENCE [LARGE SCALE GENOMIC DNA]</scope>
    <source>
        <strain evidence="2 3">DSE2036</strain>
    </source>
</reference>
<sequence length="98" mass="11554">YFKLIGEKIEEYLIEPENIYNIDEKGFIISILRRHKRVFEKGSLQASIIARGDNNKNNEQTNTSRHYSEYSPSGWTNNDVGLSWVEEVFDRETKKKAR</sequence>
<name>A0A2V1CYK5_9PLEO</name>